<evidence type="ECO:0000313" key="4">
    <source>
        <dbReference type="Proteomes" id="UP001583172"/>
    </source>
</evidence>
<reference evidence="3 4" key="1">
    <citation type="journal article" date="2024" name="Commun. Biol.">
        <title>Comparative genomic analysis of thermophilic fungi reveals convergent evolutionary adaptations and gene losses.</title>
        <authorList>
            <person name="Steindorff A.S."/>
            <person name="Aguilar-Pontes M.V."/>
            <person name="Robinson A.J."/>
            <person name="Andreopoulos B."/>
            <person name="LaButti K."/>
            <person name="Kuo A."/>
            <person name="Mondo S."/>
            <person name="Riley R."/>
            <person name="Otillar R."/>
            <person name="Haridas S."/>
            <person name="Lipzen A."/>
            <person name="Grimwood J."/>
            <person name="Schmutz J."/>
            <person name="Clum A."/>
            <person name="Reid I.D."/>
            <person name="Moisan M.C."/>
            <person name="Butler G."/>
            <person name="Nguyen T.T.M."/>
            <person name="Dewar K."/>
            <person name="Conant G."/>
            <person name="Drula E."/>
            <person name="Henrissat B."/>
            <person name="Hansel C."/>
            <person name="Singer S."/>
            <person name="Hutchinson M.I."/>
            <person name="de Vries R.P."/>
            <person name="Natvig D.O."/>
            <person name="Powell A.J."/>
            <person name="Tsang A."/>
            <person name="Grigoriev I.V."/>
        </authorList>
    </citation>
    <scope>NUCLEOTIDE SEQUENCE [LARGE SCALE GENOMIC DNA]</scope>
    <source>
        <strain evidence="3 4">CBS 620.91</strain>
    </source>
</reference>
<feature type="transmembrane region" description="Helical" evidence="2">
    <location>
        <begin position="23"/>
        <end position="44"/>
    </location>
</feature>
<gene>
    <name evidence="3" type="ORF">VTJ49DRAFT_6046</name>
</gene>
<name>A0ABR3V2H5_HUMIN</name>
<organism evidence="3 4">
    <name type="scientific">Humicola insolens</name>
    <name type="common">Soft-rot fungus</name>
    <dbReference type="NCBI Taxonomy" id="85995"/>
    <lineage>
        <taxon>Eukaryota</taxon>
        <taxon>Fungi</taxon>
        <taxon>Dikarya</taxon>
        <taxon>Ascomycota</taxon>
        <taxon>Pezizomycotina</taxon>
        <taxon>Sordariomycetes</taxon>
        <taxon>Sordariomycetidae</taxon>
        <taxon>Sordariales</taxon>
        <taxon>Chaetomiaceae</taxon>
        <taxon>Mycothermus</taxon>
    </lineage>
</organism>
<protein>
    <submittedName>
        <fullName evidence="3">Uncharacterized protein</fullName>
    </submittedName>
</protein>
<keyword evidence="2" id="KW-1133">Transmembrane helix</keyword>
<sequence length="283" mass="31824">MTHELPSGQQLHQQQQQQQQQQWILALSLTALLFALVILTAVLAPVASRYAKAYLDAPSEIAAFLDAVDSSVVENESYDRDIAKLKRLEDRLRLGRLLREIQRGGDALREELNALVIAEDGDHHQPRLRDAARFWWANHRERLQEKVRRLDLLRMRFLVVHMSIIAATAAESASAATTAASRTDRDRERDRIPATPHNPEKSPSFPLTPPHSGNGLPKALADSIRAKPPLRRLTVHTGHALAHPDNVEPNQRKGWAGVVMELQKSPLLRERHASIEMAMSRSP</sequence>
<dbReference type="EMBL" id="JAZGSY010000534">
    <property type="protein sequence ID" value="KAL1835802.1"/>
    <property type="molecule type" value="Genomic_DNA"/>
</dbReference>
<comment type="caution">
    <text evidence="3">The sequence shown here is derived from an EMBL/GenBank/DDBJ whole genome shotgun (WGS) entry which is preliminary data.</text>
</comment>
<evidence type="ECO:0000256" key="1">
    <source>
        <dbReference type="SAM" id="MobiDB-lite"/>
    </source>
</evidence>
<keyword evidence="4" id="KW-1185">Reference proteome</keyword>
<feature type="compositionally biased region" description="Low complexity" evidence="1">
    <location>
        <begin position="171"/>
        <end position="181"/>
    </location>
</feature>
<accession>A0ABR3V2H5</accession>
<proteinExistence type="predicted"/>
<keyword evidence="2" id="KW-0812">Transmembrane</keyword>
<evidence type="ECO:0000313" key="3">
    <source>
        <dbReference type="EMBL" id="KAL1835802.1"/>
    </source>
</evidence>
<feature type="compositionally biased region" description="Basic and acidic residues" evidence="1">
    <location>
        <begin position="182"/>
        <end position="192"/>
    </location>
</feature>
<keyword evidence="2" id="KW-0472">Membrane</keyword>
<feature type="region of interest" description="Disordered" evidence="1">
    <location>
        <begin position="171"/>
        <end position="219"/>
    </location>
</feature>
<dbReference type="Proteomes" id="UP001583172">
    <property type="component" value="Unassembled WGS sequence"/>
</dbReference>
<evidence type="ECO:0000256" key="2">
    <source>
        <dbReference type="SAM" id="Phobius"/>
    </source>
</evidence>